<evidence type="ECO:0000313" key="6">
    <source>
        <dbReference type="EMBL" id="MYL16784.1"/>
    </source>
</evidence>
<organism evidence="6 7">
    <name type="scientific">Halorubrum distributum</name>
    <dbReference type="NCBI Taxonomy" id="29283"/>
    <lineage>
        <taxon>Archaea</taxon>
        <taxon>Methanobacteriati</taxon>
        <taxon>Methanobacteriota</taxon>
        <taxon>Stenosarchaea group</taxon>
        <taxon>Halobacteria</taxon>
        <taxon>Halobacteriales</taxon>
        <taxon>Haloferacaceae</taxon>
        <taxon>Halorubrum</taxon>
        <taxon>Halorubrum distributum group</taxon>
    </lineage>
</organism>
<feature type="region of interest" description="Disordered" evidence="4">
    <location>
        <begin position="30"/>
        <end position="61"/>
    </location>
</feature>
<feature type="domain" description="Fe/B12 periplasmic-binding" evidence="5">
    <location>
        <begin position="85"/>
        <end position="353"/>
    </location>
</feature>
<evidence type="ECO:0000256" key="4">
    <source>
        <dbReference type="SAM" id="MobiDB-lite"/>
    </source>
</evidence>
<proteinExistence type="predicted"/>
<comment type="subcellular location">
    <subcellularLocation>
        <location evidence="1">Cell envelope</location>
    </subcellularLocation>
</comment>
<evidence type="ECO:0000256" key="1">
    <source>
        <dbReference type="ARBA" id="ARBA00004196"/>
    </source>
</evidence>
<evidence type="ECO:0000313" key="7">
    <source>
        <dbReference type="Proteomes" id="UP000460194"/>
    </source>
</evidence>
<evidence type="ECO:0000256" key="2">
    <source>
        <dbReference type="ARBA" id="ARBA00022448"/>
    </source>
</evidence>
<gene>
    <name evidence="6" type="ORF">GLW36_09010</name>
</gene>
<comment type="caution">
    <text evidence="6">The sequence shown here is derived from an EMBL/GenBank/DDBJ whole genome shotgun (WGS) entry which is preliminary data.</text>
</comment>
<keyword evidence="2" id="KW-0813">Transport</keyword>
<dbReference type="InterPro" id="IPR051313">
    <property type="entry name" value="Bact_iron-sidero_bind"/>
</dbReference>
<evidence type="ECO:0000256" key="3">
    <source>
        <dbReference type="ARBA" id="ARBA00022729"/>
    </source>
</evidence>
<evidence type="ECO:0000259" key="5">
    <source>
        <dbReference type="Pfam" id="PF01497"/>
    </source>
</evidence>
<dbReference type="EMBL" id="WMEO01000012">
    <property type="protein sequence ID" value="MYL16784.1"/>
    <property type="molecule type" value="Genomic_DNA"/>
</dbReference>
<dbReference type="PANTHER" id="PTHR30532">
    <property type="entry name" value="IRON III DICITRATE-BINDING PERIPLASMIC PROTEIN"/>
    <property type="match status" value="1"/>
</dbReference>
<dbReference type="Pfam" id="PF01497">
    <property type="entry name" value="Peripla_BP_2"/>
    <property type="match status" value="1"/>
</dbReference>
<feature type="compositionally biased region" description="Polar residues" evidence="4">
    <location>
        <begin position="35"/>
        <end position="44"/>
    </location>
</feature>
<dbReference type="InterPro" id="IPR002491">
    <property type="entry name" value="ABC_transptr_periplasmic_BD"/>
</dbReference>
<reference evidence="6 7" key="1">
    <citation type="submission" date="2019-11" db="EMBL/GenBank/DDBJ databases">
        <title>Genome sequences of 17 halophilic strains isolated from different environments.</title>
        <authorList>
            <person name="Furrow R.E."/>
        </authorList>
    </citation>
    <scope>NUCLEOTIDE SEQUENCE [LARGE SCALE GENOMIC DNA]</scope>
    <source>
        <strain evidence="6 7">22517_05_Cabo</strain>
    </source>
</reference>
<keyword evidence="3" id="KW-0732">Signal</keyword>
<dbReference type="PANTHER" id="PTHR30532:SF1">
    <property type="entry name" value="IRON(3+)-HYDROXAMATE-BINDING PROTEIN FHUD"/>
    <property type="match status" value="1"/>
</dbReference>
<protein>
    <submittedName>
        <fullName evidence="6">ABC transporter substrate-binding protein</fullName>
    </submittedName>
</protein>
<dbReference type="SUPFAM" id="SSF53807">
    <property type="entry name" value="Helical backbone' metal receptor"/>
    <property type="match status" value="1"/>
</dbReference>
<name>A0A6B1INX2_9EURY</name>
<sequence length="395" mass="44008">MADDSNANQAPTRRDYVKYGGAVVGGGLLAGCAGQSDSGGTPNETGADDQSTTDNSTETDSSYTVEMAPVGEVQFEQPPERVTHYFPDYADMAVALGHGDSILSMGLPSRFHTSHYDELDGVSVDADSLTRLSDNGIDKELFYELDGDLHLIDPQWLINNGSFNLGESDLQEVGDNVAPFIGNTIFRRTDEWHDYRYYTLYEAFEKVAQIHQEEEKFTRLKQFHDEFIARVQTDLPPADDRPNALLTFAAGNEPEAFYPYRLSDQGANKKQFRDLGVNDALADTGVEGLSTTDRGQIDYETMLEVDPDSILVRGHENKSREEFDDTVVAFMKDHETASELTAVQNDMVFRGGPIYTGPLHHLFLTERYAGLYFPEVYSGELFDRTRVADIINGDI</sequence>
<dbReference type="AlphaFoldDB" id="A0A6B1INX2"/>
<dbReference type="RefSeq" id="WP_159369060.1">
    <property type="nucleotide sequence ID" value="NZ_WMEO01000012.1"/>
</dbReference>
<dbReference type="Gene3D" id="3.40.50.1980">
    <property type="entry name" value="Nitrogenase molybdenum iron protein domain"/>
    <property type="match status" value="2"/>
</dbReference>
<feature type="compositionally biased region" description="Low complexity" evidence="4">
    <location>
        <begin position="48"/>
        <end position="61"/>
    </location>
</feature>
<dbReference type="Proteomes" id="UP000460194">
    <property type="component" value="Unassembled WGS sequence"/>
</dbReference>
<accession>A0A6B1INX2</accession>